<evidence type="ECO:0000313" key="2">
    <source>
        <dbReference type="Proteomes" id="UP000319514"/>
    </source>
</evidence>
<dbReference type="Pfam" id="PF10012">
    <property type="entry name" value="DUF2255"/>
    <property type="match status" value="1"/>
</dbReference>
<keyword evidence="2" id="KW-1185">Reference proteome</keyword>
<protein>
    <submittedName>
        <fullName evidence="1">Uncharacterized protein DUF2255</fullName>
    </submittedName>
</protein>
<proteinExistence type="predicted"/>
<reference evidence="1 2" key="1">
    <citation type="submission" date="2019-06" db="EMBL/GenBank/DDBJ databases">
        <title>Sequencing the genomes of 1000 actinobacteria strains.</title>
        <authorList>
            <person name="Klenk H.-P."/>
        </authorList>
    </citation>
    <scope>NUCLEOTIDE SEQUENCE [LARGE SCALE GENOMIC DNA]</scope>
    <source>
        <strain evidence="1 2">DSM 18082</strain>
    </source>
</reference>
<dbReference type="Proteomes" id="UP000319514">
    <property type="component" value="Unassembled WGS sequence"/>
</dbReference>
<name>A0A542ZI64_9MICO</name>
<sequence length="75" mass="7950">MTTWDPTDAARVTAPQEVQVVAGGTAYDVTFTEAAAADLPTVDAAYRSKYAHYASIVDHLLEDGPRSATLQVLPA</sequence>
<dbReference type="OrthoDB" id="162563at2"/>
<gene>
    <name evidence="1" type="ORF">FB474_1429</name>
</gene>
<dbReference type="EMBL" id="VFOQ01000001">
    <property type="protein sequence ID" value="TQL60053.1"/>
    <property type="molecule type" value="Genomic_DNA"/>
</dbReference>
<dbReference type="InterPro" id="IPR016888">
    <property type="entry name" value="UCP028498"/>
</dbReference>
<comment type="caution">
    <text evidence="1">The sequence shown here is derived from an EMBL/GenBank/DDBJ whole genome shotgun (WGS) entry which is preliminary data.</text>
</comment>
<evidence type="ECO:0000313" key="1">
    <source>
        <dbReference type="EMBL" id="TQL60053.1"/>
    </source>
</evidence>
<dbReference type="RefSeq" id="WP_141787996.1">
    <property type="nucleotide sequence ID" value="NZ_BAAAKX010000005.1"/>
</dbReference>
<organism evidence="1 2">
    <name type="scientific">Oryzihumus leptocrescens</name>
    <dbReference type="NCBI Taxonomy" id="297536"/>
    <lineage>
        <taxon>Bacteria</taxon>
        <taxon>Bacillati</taxon>
        <taxon>Actinomycetota</taxon>
        <taxon>Actinomycetes</taxon>
        <taxon>Micrococcales</taxon>
        <taxon>Intrasporangiaceae</taxon>
        <taxon>Oryzihumus</taxon>
    </lineage>
</organism>
<dbReference type="AlphaFoldDB" id="A0A542ZI64"/>
<accession>A0A542ZI64</accession>